<dbReference type="SUPFAM" id="SSF53474">
    <property type="entry name" value="alpha/beta-Hydrolases"/>
    <property type="match status" value="1"/>
</dbReference>
<dbReference type="RefSeq" id="WP_068205998.1">
    <property type="nucleotide sequence ID" value="NZ_LZIT01000006.1"/>
</dbReference>
<gene>
    <name evidence="3" type="ORF">A5672_07000</name>
</gene>
<dbReference type="SUPFAM" id="SSF49785">
    <property type="entry name" value="Galactose-binding domain-like"/>
    <property type="match status" value="1"/>
</dbReference>
<dbReference type="NCBIfam" id="TIGR00976">
    <property type="entry name" value="CocE_NonD"/>
    <property type="match status" value="1"/>
</dbReference>
<dbReference type="AlphaFoldDB" id="A0ABD6P8F8"/>
<evidence type="ECO:0000256" key="1">
    <source>
        <dbReference type="ARBA" id="ARBA00022801"/>
    </source>
</evidence>
<dbReference type="Gene3D" id="1.10.3020.20">
    <property type="match status" value="1"/>
</dbReference>
<dbReference type="InterPro" id="IPR000383">
    <property type="entry name" value="Xaa-Pro-like_dom"/>
</dbReference>
<comment type="caution">
    <text evidence="3">The sequence shown here is derived from an EMBL/GenBank/DDBJ whole genome shotgun (WGS) entry which is preliminary data.</text>
</comment>
<evidence type="ECO:0000313" key="3">
    <source>
        <dbReference type="EMBL" id="OBG47490.1"/>
    </source>
</evidence>
<feature type="domain" description="Xaa-Pro dipeptidyl-peptidase C-terminal" evidence="2">
    <location>
        <begin position="321"/>
        <end position="561"/>
    </location>
</feature>
<dbReference type="SMART" id="SM00939">
    <property type="entry name" value="PepX_C"/>
    <property type="match status" value="1"/>
</dbReference>
<name>A0ABD6P8F8_9MYCO</name>
<dbReference type="Pfam" id="PF02129">
    <property type="entry name" value="Peptidase_S15"/>
    <property type="match status" value="1"/>
</dbReference>
<proteinExistence type="predicted"/>
<dbReference type="GO" id="GO:0016787">
    <property type="term" value="F:hydrolase activity"/>
    <property type="evidence" value="ECO:0007669"/>
    <property type="project" value="UniProtKB-KW"/>
</dbReference>
<dbReference type="InterPro" id="IPR005674">
    <property type="entry name" value="CocE/Ser_esterase"/>
</dbReference>
<dbReference type="Pfam" id="PF08530">
    <property type="entry name" value="PepX_C"/>
    <property type="match status" value="1"/>
</dbReference>
<dbReference type="PANTHER" id="PTHR43056:SF10">
    <property type="entry name" value="COCE_NOND FAMILY, PUTATIVE (AFU_ORTHOLOGUE AFUA_7G00600)-RELATED"/>
    <property type="match status" value="1"/>
</dbReference>
<dbReference type="Gene3D" id="3.40.50.1820">
    <property type="entry name" value="alpha/beta hydrolase"/>
    <property type="match status" value="1"/>
</dbReference>
<dbReference type="InterPro" id="IPR008979">
    <property type="entry name" value="Galactose-bd-like_sf"/>
</dbReference>
<accession>A0ABD6P8F8</accession>
<dbReference type="Proteomes" id="UP000092086">
    <property type="component" value="Unassembled WGS sequence"/>
</dbReference>
<keyword evidence="1 3" id="KW-0378">Hydrolase</keyword>
<sequence>MALDTAPALDRPWRRPGALRYAVRRVRGIAKPPVTVTDPPADLVVDRDTEVPTRDGTVLRINVFRRSDEPRPVILSIHPYGKDNLPKRRGRRWTFSAQYRVLRQPQPVSFSALTGWEAPDPAWWTARGFTVVNADSRGCGRSDGTGKLLSRQEAEDTYDLVQWIAGQRWCDGNVVMLGVSYLAISQYAVAALQPPALRAICPWEGFTDAYRDLTFPGGVRETGFTRMWSRNVRRGTRQAYDLERAQDDHPLRDDFWRSLVPDLSAITVPMLVCGSFSDNNLHSRGSVRAFTHAGSAHARLYTHRGGKWATFYSQAALDEQLRFFRGVLDGPTVGAGARTVRLEVREDRDTVVAVREEAEWPLARTRWRPIHLAGPGALTPEQAVEAGSVTFETGSRAASFSWILPEDTELTGPMAARLWVELAGCDDANLFVGVEKWRAGRFGGRFVGFEGSYGYGRDRVTTGWQRVALRALEPELSRPWEPVAECAEPRPVSPGEVVAVDVALGPSATLFRAGEQLRLVVAGRWLCPANPLIGQLPAAYAGSPRGRITLHWGPGFDAHLLIPEIP</sequence>
<dbReference type="InterPro" id="IPR029058">
    <property type="entry name" value="AB_hydrolase_fold"/>
</dbReference>
<dbReference type="InterPro" id="IPR013736">
    <property type="entry name" value="Xaa-Pro_dipept_C"/>
</dbReference>
<dbReference type="PANTHER" id="PTHR43056">
    <property type="entry name" value="PEPTIDASE S9 PROLYL OLIGOPEPTIDASE"/>
    <property type="match status" value="1"/>
</dbReference>
<evidence type="ECO:0000259" key="2">
    <source>
        <dbReference type="SMART" id="SM00939"/>
    </source>
</evidence>
<evidence type="ECO:0000313" key="4">
    <source>
        <dbReference type="Proteomes" id="UP000092086"/>
    </source>
</evidence>
<dbReference type="EMBL" id="LZIT01000006">
    <property type="protein sequence ID" value="OBG47490.1"/>
    <property type="molecule type" value="Genomic_DNA"/>
</dbReference>
<protein>
    <submittedName>
        <fullName evidence="3">Hydrolase</fullName>
    </submittedName>
</protein>
<reference evidence="3 4" key="1">
    <citation type="submission" date="2016-06" db="EMBL/GenBank/DDBJ databases">
        <authorList>
            <person name="Sutton G."/>
            <person name="Brinkac L."/>
            <person name="Sanka R."/>
            <person name="Adams M."/>
            <person name="Lau E."/>
            <person name="Sam S."/>
            <person name="Sreng N."/>
            <person name="Him V."/>
            <person name="Kerleguer A."/>
            <person name="Cheng S."/>
        </authorList>
    </citation>
    <scope>NUCLEOTIDE SEQUENCE [LARGE SCALE GENOMIC DNA]</scope>
    <source>
        <strain evidence="3 4">E2978</strain>
    </source>
</reference>
<dbReference type="InterPro" id="IPR050585">
    <property type="entry name" value="Xaa-Pro_dipeptidyl-ppase/CocE"/>
</dbReference>
<dbReference type="Gene3D" id="2.60.120.260">
    <property type="entry name" value="Galactose-binding domain-like"/>
    <property type="match status" value="1"/>
</dbReference>
<organism evidence="3 4">
    <name type="scientific">Mycobacterium alsense</name>
    <dbReference type="NCBI Taxonomy" id="324058"/>
    <lineage>
        <taxon>Bacteria</taxon>
        <taxon>Bacillati</taxon>
        <taxon>Actinomycetota</taxon>
        <taxon>Actinomycetes</taxon>
        <taxon>Mycobacteriales</taxon>
        <taxon>Mycobacteriaceae</taxon>
        <taxon>Mycobacterium</taxon>
    </lineage>
</organism>